<dbReference type="AlphaFoldDB" id="C5MH22"/>
<dbReference type="GO" id="GO:0045140">
    <property type="term" value="F:inositol phosphoceramide synthase activity"/>
    <property type="evidence" value="ECO:0007669"/>
    <property type="project" value="EnsemblFungi"/>
</dbReference>
<dbReference type="HOGENOM" id="CLU_030747_2_0_1"/>
<protein>
    <submittedName>
        <fullName evidence="8">Aureobasidin A resistance protein</fullName>
    </submittedName>
</protein>
<gene>
    <name evidence="8" type="ORF">CTRG_05376</name>
</gene>
<dbReference type="InterPro" id="IPR026841">
    <property type="entry name" value="Aur1/Ipt1"/>
</dbReference>
<dbReference type="STRING" id="294747.C5MH22"/>
<feature type="compositionally biased region" description="Polar residues" evidence="5">
    <location>
        <begin position="396"/>
        <end position="408"/>
    </location>
</feature>
<evidence type="ECO:0000313" key="8">
    <source>
        <dbReference type="EMBL" id="EER30924.1"/>
    </source>
</evidence>
<dbReference type="InterPro" id="IPR052185">
    <property type="entry name" value="IPC_Synthase-Related"/>
</dbReference>
<evidence type="ECO:0000256" key="3">
    <source>
        <dbReference type="ARBA" id="ARBA00022989"/>
    </source>
</evidence>
<evidence type="ECO:0000259" key="7">
    <source>
        <dbReference type="SMART" id="SM00014"/>
    </source>
</evidence>
<feature type="transmembrane region" description="Helical" evidence="6">
    <location>
        <begin position="287"/>
        <end position="305"/>
    </location>
</feature>
<sequence length="463" mass="52867">MSSLLRSKVIQKPYQLFHYYFLSEKAPNSTISDLNFDTNINSTIRKLKHHHWTLGEVFHYGFLISVLLFVFIVYPASFLIKLPIVLAFSVCFLIPLTSQFFLPALPVFSWLALYFNCATIPQSWKPAITVRVLPAMETILYGDNLSNVLATVTNGVLDIFAWLPYGIIHFSFPFILAAIIFLFAPPTALRSFGFAFGYMNLFGVMIQMMFPAAPPWYKNLHGLEPANYSMHGSPGGLGRIDKLLGIDMYTTGFSNSPVIFGAFPSLHSGCCIMEVLFLCWLFPRFKALWVTYASYLWWSTMYLTHHYFVDLIGGAMLSLVVFEFTKYKYLPRIKTGYFCRWSYTEIERIDINLIDPLSNNYVAVNDTESRLYTRLYQETQTSMSPRAATPEAFEMSNFSRSRQSSKNQIPIMAENPITTDLQTEEDRDEVSSNTPSVFDDEPPSSTYTVSSTTSLDEIESKRI</sequence>
<dbReference type="VEuPathDB" id="FungiDB:CTRG_05376"/>
<comment type="subcellular location">
    <subcellularLocation>
        <location evidence="1">Membrane</location>
        <topology evidence="1">Multi-pass membrane protein</topology>
    </subcellularLocation>
</comment>
<evidence type="ECO:0000256" key="2">
    <source>
        <dbReference type="ARBA" id="ARBA00022692"/>
    </source>
</evidence>
<feature type="transmembrane region" description="Helical" evidence="6">
    <location>
        <begin position="84"/>
        <end position="105"/>
    </location>
</feature>
<dbReference type="GO" id="GO:0016020">
    <property type="term" value="C:membrane"/>
    <property type="evidence" value="ECO:0007669"/>
    <property type="project" value="UniProtKB-SubCell"/>
</dbReference>
<name>C5MH22_CANTT</name>
<dbReference type="PANTHER" id="PTHR31310">
    <property type="match status" value="1"/>
</dbReference>
<dbReference type="InterPro" id="IPR000326">
    <property type="entry name" value="PAP2/HPO"/>
</dbReference>
<feature type="transmembrane region" description="Helical" evidence="6">
    <location>
        <begin position="258"/>
        <end position="280"/>
    </location>
</feature>
<dbReference type="KEGG" id="ctp:CTRG_05376"/>
<keyword evidence="4 6" id="KW-0472">Membrane</keyword>
<dbReference type="CDD" id="cd03386">
    <property type="entry name" value="PAP2_Aur1_like"/>
    <property type="match status" value="1"/>
</dbReference>
<dbReference type="RefSeq" id="XP_002551078.1">
    <property type="nucleotide sequence ID" value="XM_002551032.1"/>
</dbReference>
<dbReference type="GO" id="GO:0070916">
    <property type="term" value="C:inositol phosphoceramide synthase complex"/>
    <property type="evidence" value="ECO:0007669"/>
    <property type="project" value="EnsemblFungi"/>
</dbReference>
<dbReference type="Pfam" id="PF14378">
    <property type="entry name" value="PAP2_3"/>
    <property type="match status" value="1"/>
</dbReference>
<dbReference type="Gene3D" id="1.20.144.10">
    <property type="entry name" value="Phosphatidic acid phosphatase type 2/haloperoxidase"/>
    <property type="match status" value="1"/>
</dbReference>
<feature type="transmembrane region" description="Helical" evidence="6">
    <location>
        <begin position="162"/>
        <end position="184"/>
    </location>
</feature>
<feature type="domain" description="Phosphatidic acid phosphatase type 2/haloperoxidase" evidence="7">
    <location>
        <begin position="189"/>
        <end position="326"/>
    </location>
</feature>
<evidence type="ECO:0000256" key="5">
    <source>
        <dbReference type="SAM" id="MobiDB-lite"/>
    </source>
</evidence>
<evidence type="ECO:0000313" key="9">
    <source>
        <dbReference type="Proteomes" id="UP000002037"/>
    </source>
</evidence>
<dbReference type="GeneID" id="8299700"/>
<reference evidence="8 9" key="1">
    <citation type="journal article" date="2009" name="Nature">
        <title>Evolution of pathogenicity and sexual reproduction in eight Candida genomes.</title>
        <authorList>
            <person name="Butler G."/>
            <person name="Rasmussen M.D."/>
            <person name="Lin M.F."/>
            <person name="Santos M.A."/>
            <person name="Sakthikumar S."/>
            <person name="Munro C.A."/>
            <person name="Rheinbay E."/>
            <person name="Grabherr M."/>
            <person name="Forche A."/>
            <person name="Reedy J.L."/>
            <person name="Agrafioti I."/>
            <person name="Arnaud M.B."/>
            <person name="Bates S."/>
            <person name="Brown A.J."/>
            <person name="Brunke S."/>
            <person name="Costanzo M.C."/>
            <person name="Fitzpatrick D.A."/>
            <person name="de Groot P.W."/>
            <person name="Harris D."/>
            <person name="Hoyer L.L."/>
            <person name="Hube B."/>
            <person name="Klis F.M."/>
            <person name="Kodira C."/>
            <person name="Lennard N."/>
            <person name="Logue M.E."/>
            <person name="Martin R."/>
            <person name="Neiman A.M."/>
            <person name="Nikolaou E."/>
            <person name="Quail M.A."/>
            <person name="Quinn J."/>
            <person name="Santos M.C."/>
            <person name="Schmitzberger F.F."/>
            <person name="Sherlock G."/>
            <person name="Shah P."/>
            <person name="Silverstein K.A."/>
            <person name="Skrzypek M.S."/>
            <person name="Soll D."/>
            <person name="Staggs R."/>
            <person name="Stansfield I."/>
            <person name="Stumpf M.P."/>
            <person name="Sudbery P.E."/>
            <person name="Srikantha T."/>
            <person name="Zeng Q."/>
            <person name="Berman J."/>
            <person name="Berriman M."/>
            <person name="Heitman J."/>
            <person name="Gow N.A."/>
            <person name="Lorenz M.C."/>
            <person name="Birren B.W."/>
            <person name="Kellis M."/>
            <person name="Cuomo C.A."/>
        </authorList>
    </citation>
    <scope>NUCLEOTIDE SEQUENCE [LARGE SCALE GENOMIC DNA]</scope>
    <source>
        <strain evidence="9">ATCC MYA-3404 / T1</strain>
    </source>
</reference>
<feature type="transmembrane region" description="Helical" evidence="6">
    <location>
        <begin position="57"/>
        <end position="77"/>
    </location>
</feature>
<organism evidence="8 9">
    <name type="scientific">Candida tropicalis (strain ATCC MYA-3404 / T1)</name>
    <name type="common">Yeast</name>
    <dbReference type="NCBI Taxonomy" id="294747"/>
    <lineage>
        <taxon>Eukaryota</taxon>
        <taxon>Fungi</taxon>
        <taxon>Dikarya</taxon>
        <taxon>Ascomycota</taxon>
        <taxon>Saccharomycotina</taxon>
        <taxon>Pichiomycetes</taxon>
        <taxon>Debaryomycetaceae</taxon>
        <taxon>Candida/Lodderomyces clade</taxon>
        <taxon>Candida</taxon>
    </lineage>
</organism>
<evidence type="ECO:0000256" key="6">
    <source>
        <dbReference type="SAM" id="Phobius"/>
    </source>
</evidence>
<evidence type="ECO:0000256" key="4">
    <source>
        <dbReference type="ARBA" id="ARBA00023136"/>
    </source>
</evidence>
<keyword evidence="9" id="KW-1185">Reference proteome</keyword>
<dbReference type="Proteomes" id="UP000002037">
    <property type="component" value="Unassembled WGS sequence"/>
</dbReference>
<feature type="transmembrane region" description="Helical" evidence="6">
    <location>
        <begin position="191"/>
        <end position="210"/>
    </location>
</feature>
<proteinExistence type="predicted"/>
<feature type="compositionally biased region" description="Low complexity" evidence="5">
    <location>
        <begin position="444"/>
        <end position="454"/>
    </location>
</feature>
<accession>C5MH22</accession>
<dbReference type="GO" id="GO:0030148">
    <property type="term" value="P:sphingolipid biosynthetic process"/>
    <property type="evidence" value="ECO:0007669"/>
    <property type="project" value="EnsemblFungi"/>
</dbReference>
<keyword evidence="2 6" id="KW-0812">Transmembrane</keyword>
<dbReference type="GO" id="GO:0006676">
    <property type="term" value="P:mannosyl diphosphorylinositol ceramide metabolic process"/>
    <property type="evidence" value="ECO:0007669"/>
    <property type="project" value="TreeGrafter"/>
</dbReference>
<dbReference type="EMBL" id="GG692402">
    <property type="protein sequence ID" value="EER30924.1"/>
    <property type="molecule type" value="Genomic_DNA"/>
</dbReference>
<evidence type="ECO:0000256" key="1">
    <source>
        <dbReference type="ARBA" id="ARBA00004141"/>
    </source>
</evidence>
<dbReference type="SMART" id="SM00014">
    <property type="entry name" value="acidPPc"/>
    <property type="match status" value="1"/>
</dbReference>
<dbReference type="PANTHER" id="PTHR31310:SF11">
    <property type="entry name" value="INOSITOL PHOSPHORYLCERAMIDE SYNTHASE CATALYTIC SUBUNIT AUR1"/>
    <property type="match status" value="1"/>
</dbReference>
<dbReference type="eggNOG" id="ENOG502QPQM">
    <property type="taxonomic scope" value="Eukaryota"/>
</dbReference>
<keyword evidence="3 6" id="KW-1133">Transmembrane helix</keyword>
<dbReference type="OrthoDB" id="5784at2759"/>
<feature type="region of interest" description="Disordered" evidence="5">
    <location>
        <begin position="395"/>
        <end position="463"/>
    </location>
</feature>